<accession>I3T3Q8</accession>
<reference evidence="1" key="1">
    <citation type="submission" date="2012-05" db="EMBL/GenBank/DDBJ databases">
        <authorList>
            <person name="Krishnakumar V."/>
            <person name="Cheung F."/>
            <person name="Xiao Y."/>
            <person name="Chan A."/>
            <person name="Moskal W.A."/>
            <person name="Town C.D."/>
        </authorList>
    </citation>
    <scope>NUCLEOTIDE SEQUENCE</scope>
</reference>
<proteinExistence type="evidence at transcript level"/>
<sequence length="58" mass="6485">MACTAAPNTFSNASPFNPRPKAMYSSRYWQSFLIPSEYSSIVSLNLAGFFGHRFGFLT</sequence>
<dbReference type="EMBL" id="BT147356">
    <property type="protein sequence ID" value="AFK47150.1"/>
    <property type="molecule type" value="mRNA"/>
</dbReference>
<dbReference type="AlphaFoldDB" id="I3T3Q8"/>
<evidence type="ECO:0000313" key="1">
    <source>
        <dbReference type="EMBL" id="AFK47150.1"/>
    </source>
</evidence>
<organism evidence="1">
    <name type="scientific">Lotus japonicus</name>
    <name type="common">Lotus corniculatus var. japonicus</name>
    <dbReference type="NCBI Taxonomy" id="34305"/>
    <lineage>
        <taxon>Eukaryota</taxon>
        <taxon>Viridiplantae</taxon>
        <taxon>Streptophyta</taxon>
        <taxon>Embryophyta</taxon>
        <taxon>Tracheophyta</taxon>
        <taxon>Spermatophyta</taxon>
        <taxon>Magnoliopsida</taxon>
        <taxon>eudicotyledons</taxon>
        <taxon>Gunneridae</taxon>
        <taxon>Pentapetalae</taxon>
        <taxon>rosids</taxon>
        <taxon>fabids</taxon>
        <taxon>Fabales</taxon>
        <taxon>Fabaceae</taxon>
        <taxon>Papilionoideae</taxon>
        <taxon>50 kb inversion clade</taxon>
        <taxon>NPAAA clade</taxon>
        <taxon>Hologalegina</taxon>
        <taxon>robinioid clade</taxon>
        <taxon>Loteae</taxon>
        <taxon>Lotus</taxon>
    </lineage>
</organism>
<name>I3T3Q8_LOTJA</name>
<protein>
    <submittedName>
        <fullName evidence="1">Uncharacterized protein</fullName>
    </submittedName>
</protein>